<keyword evidence="1" id="KW-0812">Transmembrane</keyword>
<organism evidence="2 3">
    <name type="scientific">Pisum sativum</name>
    <name type="common">Garden pea</name>
    <name type="synonym">Lathyrus oleraceus</name>
    <dbReference type="NCBI Taxonomy" id="3888"/>
    <lineage>
        <taxon>Eukaryota</taxon>
        <taxon>Viridiplantae</taxon>
        <taxon>Streptophyta</taxon>
        <taxon>Embryophyta</taxon>
        <taxon>Tracheophyta</taxon>
        <taxon>Spermatophyta</taxon>
        <taxon>Magnoliopsida</taxon>
        <taxon>eudicotyledons</taxon>
        <taxon>Gunneridae</taxon>
        <taxon>Pentapetalae</taxon>
        <taxon>rosids</taxon>
        <taxon>fabids</taxon>
        <taxon>Fabales</taxon>
        <taxon>Fabaceae</taxon>
        <taxon>Papilionoideae</taxon>
        <taxon>50 kb inversion clade</taxon>
        <taxon>NPAAA clade</taxon>
        <taxon>Hologalegina</taxon>
        <taxon>IRL clade</taxon>
        <taxon>Fabeae</taxon>
        <taxon>Lathyrus</taxon>
    </lineage>
</organism>
<gene>
    <name evidence="2" type="ORF">KIW84_011958</name>
</gene>
<dbReference type="Gramene" id="Psat01G0195800-T1">
    <property type="protein sequence ID" value="KAI5443118.1"/>
    <property type="gene ID" value="KIW84_011958"/>
</dbReference>
<comment type="caution">
    <text evidence="2">The sequence shown here is derived from an EMBL/GenBank/DDBJ whole genome shotgun (WGS) entry which is preliminary data.</text>
</comment>
<keyword evidence="1" id="KW-1133">Transmembrane helix</keyword>
<keyword evidence="1" id="KW-0472">Membrane</keyword>
<sequence length="118" mass="13151">MCLSILPLLMRAGSSLSTKFVVKIMILSLPHADQIPSIKFNKPERVNLLSFFSSPLALLISFFFSSFSSSSISFFIFLWPVRSKEQSISSITIIDLLDVSIKSLFNSLLSLTIVNSRS</sequence>
<accession>A0A9D5GVW5</accession>
<evidence type="ECO:0000256" key="1">
    <source>
        <dbReference type="SAM" id="Phobius"/>
    </source>
</evidence>
<evidence type="ECO:0000313" key="3">
    <source>
        <dbReference type="Proteomes" id="UP001058974"/>
    </source>
</evidence>
<protein>
    <submittedName>
        <fullName evidence="2">Uncharacterized protein</fullName>
    </submittedName>
</protein>
<feature type="transmembrane region" description="Helical" evidence="1">
    <location>
        <begin position="56"/>
        <end position="79"/>
    </location>
</feature>
<dbReference type="Proteomes" id="UP001058974">
    <property type="component" value="Chromosome 1"/>
</dbReference>
<dbReference type="EMBL" id="JAMSHJ010000001">
    <property type="protein sequence ID" value="KAI5443118.1"/>
    <property type="molecule type" value="Genomic_DNA"/>
</dbReference>
<reference evidence="2 3" key="1">
    <citation type="journal article" date="2022" name="Nat. Genet.">
        <title>Improved pea reference genome and pan-genome highlight genomic features and evolutionary characteristics.</title>
        <authorList>
            <person name="Yang T."/>
            <person name="Liu R."/>
            <person name="Luo Y."/>
            <person name="Hu S."/>
            <person name="Wang D."/>
            <person name="Wang C."/>
            <person name="Pandey M.K."/>
            <person name="Ge S."/>
            <person name="Xu Q."/>
            <person name="Li N."/>
            <person name="Li G."/>
            <person name="Huang Y."/>
            <person name="Saxena R.K."/>
            <person name="Ji Y."/>
            <person name="Li M."/>
            <person name="Yan X."/>
            <person name="He Y."/>
            <person name="Liu Y."/>
            <person name="Wang X."/>
            <person name="Xiang C."/>
            <person name="Varshney R.K."/>
            <person name="Ding H."/>
            <person name="Gao S."/>
            <person name="Zong X."/>
        </authorList>
    </citation>
    <scope>NUCLEOTIDE SEQUENCE [LARGE SCALE GENOMIC DNA]</scope>
    <source>
        <strain evidence="2 3">cv. Zhongwan 6</strain>
    </source>
</reference>
<keyword evidence="3" id="KW-1185">Reference proteome</keyword>
<name>A0A9D5GVW5_PEA</name>
<proteinExistence type="predicted"/>
<dbReference type="AlphaFoldDB" id="A0A9D5GVW5"/>
<evidence type="ECO:0000313" key="2">
    <source>
        <dbReference type="EMBL" id="KAI5443118.1"/>
    </source>
</evidence>